<evidence type="ECO:0000256" key="1">
    <source>
        <dbReference type="ARBA" id="ARBA00023224"/>
    </source>
</evidence>
<dbReference type="GO" id="GO:0007165">
    <property type="term" value="P:signal transduction"/>
    <property type="evidence" value="ECO:0007669"/>
    <property type="project" value="UniProtKB-KW"/>
</dbReference>
<proteinExistence type="inferred from homology"/>
<feature type="domain" description="Methyl-accepting transducer" evidence="4">
    <location>
        <begin position="279"/>
        <end position="515"/>
    </location>
</feature>
<keyword evidence="1" id="KW-0807">Transducer</keyword>
<dbReference type="PROSITE" id="PS50885">
    <property type="entry name" value="HAMP"/>
    <property type="match status" value="1"/>
</dbReference>
<dbReference type="Pfam" id="PF00015">
    <property type="entry name" value="MCPsignal"/>
    <property type="match status" value="1"/>
</dbReference>
<evidence type="ECO:0000259" key="5">
    <source>
        <dbReference type="PROSITE" id="PS50885"/>
    </source>
</evidence>
<dbReference type="GO" id="GO:0004888">
    <property type="term" value="F:transmembrane signaling receptor activity"/>
    <property type="evidence" value="ECO:0007669"/>
    <property type="project" value="InterPro"/>
</dbReference>
<evidence type="ECO:0000256" key="2">
    <source>
        <dbReference type="ARBA" id="ARBA00029447"/>
    </source>
</evidence>
<dbReference type="Gene3D" id="1.10.287.950">
    <property type="entry name" value="Methyl-accepting chemotaxis protein"/>
    <property type="match status" value="1"/>
</dbReference>
<dbReference type="CDD" id="cd06225">
    <property type="entry name" value="HAMP"/>
    <property type="match status" value="1"/>
</dbReference>
<dbReference type="InterPro" id="IPR003660">
    <property type="entry name" value="HAMP_dom"/>
</dbReference>
<evidence type="ECO:0000259" key="4">
    <source>
        <dbReference type="PROSITE" id="PS50111"/>
    </source>
</evidence>
<dbReference type="PRINTS" id="PR00260">
    <property type="entry name" value="CHEMTRNSDUCR"/>
</dbReference>
<evidence type="ECO:0000256" key="3">
    <source>
        <dbReference type="SAM" id="Phobius"/>
    </source>
</evidence>
<dbReference type="AlphaFoldDB" id="A0A3B0X072"/>
<organism evidence="6">
    <name type="scientific">hydrothermal vent metagenome</name>
    <dbReference type="NCBI Taxonomy" id="652676"/>
    <lineage>
        <taxon>unclassified sequences</taxon>
        <taxon>metagenomes</taxon>
        <taxon>ecological metagenomes</taxon>
    </lineage>
</organism>
<dbReference type="InterPro" id="IPR004089">
    <property type="entry name" value="MCPsignal_dom"/>
</dbReference>
<feature type="transmembrane region" description="Helical" evidence="3">
    <location>
        <begin position="199"/>
        <end position="218"/>
    </location>
</feature>
<accession>A0A3B0X072</accession>
<dbReference type="SMART" id="SM00283">
    <property type="entry name" value="MA"/>
    <property type="match status" value="1"/>
</dbReference>
<keyword evidence="3" id="KW-0812">Transmembrane</keyword>
<keyword evidence="3" id="KW-1133">Transmembrane helix</keyword>
<name>A0A3B0X072_9ZZZZ</name>
<dbReference type="PANTHER" id="PTHR32089:SF112">
    <property type="entry name" value="LYSOZYME-LIKE PROTEIN-RELATED"/>
    <property type="match status" value="1"/>
</dbReference>
<protein>
    <recommendedName>
        <fullName evidence="7">Methyl-accepting chemotaxis protein</fullName>
    </recommendedName>
</protein>
<dbReference type="PANTHER" id="PTHR32089">
    <property type="entry name" value="METHYL-ACCEPTING CHEMOTAXIS PROTEIN MCPB"/>
    <property type="match status" value="1"/>
</dbReference>
<dbReference type="SMART" id="SM00304">
    <property type="entry name" value="HAMP"/>
    <property type="match status" value="2"/>
</dbReference>
<dbReference type="Pfam" id="PF00672">
    <property type="entry name" value="HAMP"/>
    <property type="match status" value="1"/>
</dbReference>
<comment type="similarity">
    <text evidence="2">Belongs to the methyl-accepting chemotaxis (MCP) protein family.</text>
</comment>
<reference evidence="6" key="1">
    <citation type="submission" date="2018-06" db="EMBL/GenBank/DDBJ databases">
        <authorList>
            <person name="Zhirakovskaya E."/>
        </authorList>
    </citation>
    <scope>NUCLEOTIDE SEQUENCE</scope>
</reference>
<dbReference type="CDD" id="cd11386">
    <property type="entry name" value="MCP_signal"/>
    <property type="match status" value="1"/>
</dbReference>
<keyword evidence="3" id="KW-0472">Membrane</keyword>
<dbReference type="SUPFAM" id="SSF58104">
    <property type="entry name" value="Methyl-accepting chemotaxis protein (MCP) signaling domain"/>
    <property type="match status" value="1"/>
</dbReference>
<dbReference type="FunFam" id="1.10.287.950:FF:000001">
    <property type="entry name" value="Methyl-accepting chemotaxis sensory transducer"/>
    <property type="match status" value="1"/>
</dbReference>
<gene>
    <name evidence="6" type="ORF">MNBD_GAMMA07-2425</name>
</gene>
<dbReference type="GO" id="GO:0016020">
    <property type="term" value="C:membrane"/>
    <property type="evidence" value="ECO:0007669"/>
    <property type="project" value="InterPro"/>
</dbReference>
<evidence type="ECO:0008006" key="7">
    <source>
        <dbReference type="Google" id="ProtNLM"/>
    </source>
</evidence>
<evidence type="ECO:0000313" key="6">
    <source>
        <dbReference type="EMBL" id="VAW56932.1"/>
    </source>
</evidence>
<feature type="domain" description="HAMP" evidence="5">
    <location>
        <begin position="220"/>
        <end position="274"/>
    </location>
</feature>
<dbReference type="EMBL" id="UOFF01000304">
    <property type="protein sequence ID" value="VAW56932.1"/>
    <property type="molecule type" value="Genomic_DNA"/>
</dbReference>
<dbReference type="PROSITE" id="PS50111">
    <property type="entry name" value="CHEMOTAXIS_TRANSDUC_2"/>
    <property type="match status" value="1"/>
</dbReference>
<dbReference type="InterPro" id="IPR004090">
    <property type="entry name" value="Chemotax_Me-accpt_rcpt"/>
</dbReference>
<dbReference type="GO" id="GO:0006935">
    <property type="term" value="P:chemotaxis"/>
    <property type="evidence" value="ECO:0007669"/>
    <property type="project" value="InterPro"/>
</dbReference>
<sequence>MNKPTTLITNSLWNNLSVSIKFLLPIFFIMLVLFILGSWFNVEQQKESLNQLLQTSQNITYKNNQLLSIESKAGERKKAESIAKLLAVIMPNLIAEFDMEAMNSYTKIVGEDTGISYVEIKNVDGEVLSKYGKSSDIIKEQIVLKKIIFEGDPLGEILVAYNLSRFELYMNKLSEREKVDIQEITQQQESSLNSAIKSMAFIALGSVIILLSILWVMFKIFISSRLNILRLGMKDIAEGEGDLTKRIKIHGKDEIDSLGMYYNRFLDTMHTTIKQVSDSTDSLEDAAKILHKITKNMRNDVSGQQEEIGLVATAVYEMSMSIQEMAANATHAASSTNDANKSSQEGLNVVNSTVSIIETLATEIDNSAIVIDQVKTNSQKIGTILNVIKEISNQTNLLALNAAIEAARAGESGRGFAVVADEVRALASRTQQSTVEIQDMIEQLQLGSENAVNAMGTGKTKVQESVESAALAGRSFKAIAEFISQISDMNSQISSASVEQSHVAESVNKSITRIKDVGVSAAESTEHTADSSKKLSVLSSNLKKLIGKFKL</sequence>
<feature type="transmembrane region" description="Helical" evidence="3">
    <location>
        <begin position="20"/>
        <end position="42"/>
    </location>
</feature>